<organism evidence="1 2">
    <name type="scientific">Allomyces macrogynus (strain ATCC 38327)</name>
    <name type="common">Allomyces javanicus var. macrogynus</name>
    <dbReference type="NCBI Taxonomy" id="578462"/>
    <lineage>
        <taxon>Eukaryota</taxon>
        <taxon>Fungi</taxon>
        <taxon>Fungi incertae sedis</taxon>
        <taxon>Blastocladiomycota</taxon>
        <taxon>Blastocladiomycetes</taxon>
        <taxon>Blastocladiales</taxon>
        <taxon>Blastocladiaceae</taxon>
        <taxon>Allomyces</taxon>
    </lineage>
</organism>
<reference evidence="2" key="2">
    <citation type="submission" date="2009-11" db="EMBL/GenBank/DDBJ databases">
        <title>The Genome Sequence of Allomyces macrogynus strain ATCC 38327.</title>
        <authorList>
            <consortium name="The Broad Institute Genome Sequencing Platform"/>
            <person name="Russ C."/>
            <person name="Cuomo C."/>
            <person name="Shea T."/>
            <person name="Young S.K."/>
            <person name="Zeng Q."/>
            <person name="Koehrsen M."/>
            <person name="Haas B."/>
            <person name="Borodovsky M."/>
            <person name="Guigo R."/>
            <person name="Alvarado L."/>
            <person name="Berlin A."/>
            <person name="Borenstein D."/>
            <person name="Chen Z."/>
            <person name="Engels R."/>
            <person name="Freedman E."/>
            <person name="Gellesch M."/>
            <person name="Goldberg J."/>
            <person name="Griggs A."/>
            <person name="Gujja S."/>
            <person name="Heiman D."/>
            <person name="Hepburn T."/>
            <person name="Howarth C."/>
            <person name="Jen D."/>
            <person name="Larson L."/>
            <person name="Lewis B."/>
            <person name="Mehta T."/>
            <person name="Park D."/>
            <person name="Pearson M."/>
            <person name="Roberts A."/>
            <person name="Saif S."/>
            <person name="Shenoy N."/>
            <person name="Sisk P."/>
            <person name="Stolte C."/>
            <person name="Sykes S."/>
            <person name="Walk T."/>
            <person name="White J."/>
            <person name="Yandava C."/>
            <person name="Burger G."/>
            <person name="Gray M.W."/>
            <person name="Holland P.W.H."/>
            <person name="King N."/>
            <person name="Lang F.B.F."/>
            <person name="Roger A.J."/>
            <person name="Ruiz-Trillo I."/>
            <person name="Lander E."/>
            <person name="Nusbaum C."/>
        </authorList>
    </citation>
    <scope>NUCLEOTIDE SEQUENCE [LARGE SCALE GENOMIC DNA]</scope>
    <source>
        <strain evidence="2">ATCC 38327</strain>
    </source>
</reference>
<protein>
    <recommendedName>
        <fullName evidence="3">G domain-containing protein</fullName>
    </recommendedName>
</protein>
<evidence type="ECO:0000313" key="2">
    <source>
        <dbReference type="Proteomes" id="UP000054350"/>
    </source>
</evidence>
<gene>
    <name evidence="1" type="ORF">AMAG_14005</name>
</gene>
<evidence type="ECO:0000313" key="1">
    <source>
        <dbReference type="EMBL" id="KNE69148.1"/>
    </source>
</evidence>
<dbReference type="VEuPathDB" id="FungiDB:AMAG_14005"/>
<keyword evidence="2" id="KW-1185">Reference proteome</keyword>
<accession>A0A0L0T2R7</accession>
<reference evidence="1 2" key="1">
    <citation type="submission" date="2009-11" db="EMBL/GenBank/DDBJ databases">
        <title>Annotation of Allomyces macrogynus ATCC 38327.</title>
        <authorList>
            <consortium name="The Broad Institute Genome Sequencing Platform"/>
            <person name="Russ C."/>
            <person name="Cuomo C."/>
            <person name="Burger G."/>
            <person name="Gray M.W."/>
            <person name="Holland P.W.H."/>
            <person name="King N."/>
            <person name="Lang F.B.F."/>
            <person name="Roger A.J."/>
            <person name="Ruiz-Trillo I."/>
            <person name="Young S.K."/>
            <person name="Zeng Q."/>
            <person name="Gargeya S."/>
            <person name="Fitzgerald M."/>
            <person name="Haas B."/>
            <person name="Abouelleil A."/>
            <person name="Alvarado L."/>
            <person name="Arachchi H.M."/>
            <person name="Berlin A."/>
            <person name="Chapman S.B."/>
            <person name="Gearin G."/>
            <person name="Goldberg J."/>
            <person name="Griggs A."/>
            <person name="Gujja S."/>
            <person name="Hansen M."/>
            <person name="Heiman D."/>
            <person name="Howarth C."/>
            <person name="Larimer J."/>
            <person name="Lui A."/>
            <person name="MacDonald P.J.P."/>
            <person name="McCowen C."/>
            <person name="Montmayeur A."/>
            <person name="Murphy C."/>
            <person name="Neiman D."/>
            <person name="Pearson M."/>
            <person name="Priest M."/>
            <person name="Roberts A."/>
            <person name="Saif S."/>
            <person name="Shea T."/>
            <person name="Sisk P."/>
            <person name="Stolte C."/>
            <person name="Sykes S."/>
            <person name="Wortman J."/>
            <person name="Nusbaum C."/>
            <person name="Birren B."/>
        </authorList>
    </citation>
    <scope>NUCLEOTIDE SEQUENCE [LARGE SCALE GENOMIC DNA]</scope>
    <source>
        <strain evidence="1 2">ATCC 38327</strain>
    </source>
</reference>
<sequence length="347" mass="39238">MLINSIAGKIVSKAGVSLGPGIMFEHLQFAIVNGIKWVDTPGLADVKLCKKVAKGITKALQQPGHYCQIFVVTEQLGHTNPLDMATIVTVLNVINQGDIPFGVIFNKILPKVMKRVMCNLAKKLKLLTFINSGFYQRKHFYLVQMLQEPYDQDNFLCLQDTFVAPIKTFIDEVPTIKIRPEMVQEVDSNNLDKVAQLIEWMVANMMEQQQAQLEAMQQQHKQALVEMCKQSEQNRTLVEQHHIEAQEQFETAKCEWHAAAAEEWFHQAQLALAEQSGAKEAEVLKMQLVLEQACKEAHVVAEEANAAKIRLMKSQPQDDDWNYSLSSVILYEVEGIIGSLISGIFEW</sequence>
<proteinExistence type="predicted"/>
<evidence type="ECO:0008006" key="3">
    <source>
        <dbReference type="Google" id="ProtNLM"/>
    </source>
</evidence>
<dbReference type="EMBL" id="GG745359">
    <property type="protein sequence ID" value="KNE69148.1"/>
    <property type="molecule type" value="Genomic_DNA"/>
</dbReference>
<dbReference type="SUPFAM" id="SSF52540">
    <property type="entry name" value="P-loop containing nucleoside triphosphate hydrolases"/>
    <property type="match status" value="1"/>
</dbReference>
<dbReference type="AlphaFoldDB" id="A0A0L0T2R7"/>
<dbReference type="InterPro" id="IPR027417">
    <property type="entry name" value="P-loop_NTPase"/>
</dbReference>
<dbReference type="OrthoDB" id="2157125at2759"/>
<dbReference type="Proteomes" id="UP000054350">
    <property type="component" value="Unassembled WGS sequence"/>
</dbReference>
<name>A0A0L0T2R7_ALLM3</name>